<accession>A0ABP8FUV2</accession>
<dbReference type="PANTHER" id="PTHR46546">
    <property type="entry name" value="SHEWANELLA-LIKE PROTEIN PHOSPHATASE 1"/>
    <property type="match status" value="1"/>
</dbReference>
<feature type="domain" description="Calcineurin-like phosphoesterase" evidence="2">
    <location>
        <begin position="141"/>
        <end position="382"/>
    </location>
</feature>
<dbReference type="PANTHER" id="PTHR46546:SF4">
    <property type="entry name" value="SHEWANELLA-LIKE PROTEIN PHOSPHATASE 1"/>
    <property type="match status" value="1"/>
</dbReference>
<feature type="transmembrane region" description="Helical" evidence="1">
    <location>
        <begin position="12"/>
        <end position="31"/>
    </location>
</feature>
<keyword evidence="1" id="KW-0812">Transmembrane</keyword>
<evidence type="ECO:0000313" key="4">
    <source>
        <dbReference type="Proteomes" id="UP001501844"/>
    </source>
</evidence>
<dbReference type="Gene3D" id="3.60.21.10">
    <property type="match status" value="1"/>
</dbReference>
<keyword evidence="1" id="KW-0472">Membrane</keyword>
<dbReference type="RefSeq" id="WP_345167881.1">
    <property type="nucleotide sequence ID" value="NZ_BAABGX010000002.1"/>
</dbReference>
<dbReference type="EMBL" id="BAABGX010000002">
    <property type="protein sequence ID" value="GAA4311474.1"/>
    <property type="molecule type" value="Genomic_DNA"/>
</dbReference>
<name>A0ABP8FUV2_9BACT</name>
<dbReference type="Pfam" id="PF00149">
    <property type="entry name" value="Metallophos"/>
    <property type="match status" value="1"/>
</dbReference>
<comment type="caution">
    <text evidence="3">The sequence shown here is derived from an EMBL/GenBank/DDBJ whole genome shotgun (WGS) entry which is preliminary data.</text>
</comment>
<gene>
    <name evidence="3" type="ORF">GCM10023183_30190</name>
</gene>
<evidence type="ECO:0000259" key="2">
    <source>
        <dbReference type="Pfam" id="PF00149"/>
    </source>
</evidence>
<protein>
    <submittedName>
        <fullName evidence="3">Metallophosphoesterase</fullName>
    </submittedName>
</protein>
<reference evidence="4" key="1">
    <citation type="journal article" date="2019" name="Int. J. Syst. Evol. Microbiol.">
        <title>The Global Catalogue of Microorganisms (GCM) 10K type strain sequencing project: providing services to taxonomists for standard genome sequencing and annotation.</title>
        <authorList>
            <consortium name="The Broad Institute Genomics Platform"/>
            <consortium name="The Broad Institute Genome Sequencing Center for Infectious Disease"/>
            <person name="Wu L."/>
            <person name="Ma J."/>
        </authorList>
    </citation>
    <scope>NUCLEOTIDE SEQUENCE [LARGE SCALE GENOMIC DNA]</scope>
    <source>
        <strain evidence="4">JCM 17917</strain>
    </source>
</reference>
<dbReference type="Proteomes" id="UP001501844">
    <property type="component" value="Unassembled WGS sequence"/>
</dbReference>
<proteinExistence type="predicted"/>
<dbReference type="SUPFAM" id="SSF56300">
    <property type="entry name" value="Metallo-dependent phosphatases"/>
    <property type="match status" value="1"/>
</dbReference>
<keyword evidence="4" id="KW-1185">Reference proteome</keyword>
<keyword evidence="1" id="KW-1133">Transmembrane helix</keyword>
<dbReference type="InterPro" id="IPR029052">
    <property type="entry name" value="Metallo-depent_PP-like"/>
</dbReference>
<dbReference type="InterPro" id="IPR004843">
    <property type="entry name" value="Calcineurin-like_PHP"/>
</dbReference>
<evidence type="ECO:0000313" key="3">
    <source>
        <dbReference type="EMBL" id="GAA4311474.1"/>
    </source>
</evidence>
<organism evidence="3 4">
    <name type="scientific">Nibribacter koreensis</name>
    <dbReference type="NCBI Taxonomy" id="1084519"/>
    <lineage>
        <taxon>Bacteria</taxon>
        <taxon>Pseudomonadati</taxon>
        <taxon>Bacteroidota</taxon>
        <taxon>Cytophagia</taxon>
        <taxon>Cytophagales</taxon>
        <taxon>Hymenobacteraceae</taxon>
        <taxon>Nibribacter</taxon>
    </lineage>
</organism>
<evidence type="ECO:0000256" key="1">
    <source>
        <dbReference type="SAM" id="Phobius"/>
    </source>
</evidence>
<sequence length="432" mass="49060">MSPKETRRTSANLFKTFLKWSAIAILGYWPVTTLVFGHSSIDEAKGVYTFHWSGLDALANDEDFGFANGEVVATKLDGSDGPYIFGDQQFTVTADNKLVKSRVDSRKPIKVTVANQDQDSFYVTLKTEYQPPQDQYPLPAKLIAISDIEGNFDAFSSFLIKHGVMDRQYNWTYGQGHLVLNGDFVDRGANEPQVLWLIYMLEDKAAAQGGKVHYILGNHEVMKLYGDYSHTEYKYREVAKQISGHSDWTTSAKFLYGPNSELGNWLKTKNVAAKIGPYLFVHAGINSNLLQHQLSLAQINQIARKYYGQDARKTVTDPKEKTVLSKYDSPYWDRSLSMNLVYRIMYLTRDPFEANYHKTTQEELDQILAFYKASTLVIGHSVYPDVTTDYQGKVIKIDVRHGQEKNSPKTEGILIENNTVYRIDGLGKKHKL</sequence>